<evidence type="ECO:0000256" key="4">
    <source>
        <dbReference type="ARBA" id="ARBA00022737"/>
    </source>
</evidence>
<dbReference type="PROSITE" id="PS50102">
    <property type="entry name" value="RRM"/>
    <property type="match status" value="4"/>
</dbReference>
<dbReference type="Gene3D" id="1.25.40.10">
    <property type="entry name" value="Tetratricopeptide repeat domain"/>
    <property type="match status" value="2"/>
</dbReference>
<feature type="compositionally biased region" description="Low complexity" evidence="11">
    <location>
        <begin position="1"/>
        <end position="15"/>
    </location>
</feature>
<evidence type="ECO:0000256" key="1">
    <source>
        <dbReference type="ARBA" id="ARBA00002863"/>
    </source>
</evidence>
<feature type="region of interest" description="Disordered" evidence="11">
    <location>
        <begin position="627"/>
        <end position="696"/>
    </location>
</feature>
<dbReference type="CDD" id="cd12299">
    <property type="entry name" value="RRM4_Prp24"/>
    <property type="match status" value="1"/>
</dbReference>
<evidence type="ECO:0000259" key="12">
    <source>
        <dbReference type="PROSITE" id="PS50102"/>
    </source>
</evidence>
<feature type="domain" description="RRM" evidence="12">
    <location>
        <begin position="701"/>
        <end position="770"/>
    </location>
</feature>
<evidence type="ECO:0000256" key="10">
    <source>
        <dbReference type="PROSITE-ProRule" id="PRU00176"/>
    </source>
</evidence>
<dbReference type="Proteomes" id="UP000018144">
    <property type="component" value="Unassembled WGS sequence"/>
</dbReference>
<feature type="domain" description="RRM" evidence="12">
    <location>
        <begin position="862"/>
        <end position="939"/>
    </location>
</feature>
<dbReference type="AlphaFoldDB" id="U4LLN1"/>
<dbReference type="InterPro" id="IPR003107">
    <property type="entry name" value="HAT"/>
</dbReference>
<evidence type="ECO:0000256" key="11">
    <source>
        <dbReference type="SAM" id="MobiDB-lite"/>
    </source>
</evidence>
<dbReference type="Pfam" id="PF16842">
    <property type="entry name" value="RRM_occluded"/>
    <property type="match status" value="1"/>
</dbReference>
<dbReference type="FunFam" id="3.30.70.330:FF:000365">
    <property type="entry name" value="U4/U6 snRNA-associated-splicing factor PRP24"/>
    <property type="match status" value="1"/>
</dbReference>
<dbReference type="GO" id="GO:0006397">
    <property type="term" value="P:mRNA processing"/>
    <property type="evidence" value="ECO:0007669"/>
    <property type="project" value="UniProtKB-KW"/>
</dbReference>
<dbReference type="SUPFAM" id="SSF54928">
    <property type="entry name" value="RNA-binding domain, RBD"/>
    <property type="match status" value="3"/>
</dbReference>
<comment type="function">
    <text evidence="8">Functions as a recycling factor of the spliceosome, a machinery that forms on each precursor-messenger RNA (pre-mRNA) and catalyzes the removal of introns. Chaperones the re-annealing of U4 and U6 snRNAs (small nuclear RNAs) released from previous rounds of splicing, an initial step in reforming the U4/U6-U5 tri-snRNP (small nuclear ribonucleoprotein) that can reassemble into another spliceosome complex; this step involves binding U6 and facilitating the unwinding of the U6 internal stem loop, followed by base-pairing of U6 to U4.</text>
</comment>
<sequence length="1125" mass="126278">MDISSLLSPSDDLSPANTAPSPRSRPSLNGTNSESSISTSASGRKTPVTMATPRRHSAHPIDREIPDIVMDDAASGQEKEGAEPLSEEGQLLKARKARPYQYTTHTNYIDLLRDAFLTAPANDKRRTLAKVRQARNDMSQLFPMDENRWLEWIDDEQSQAETIDERLEVMDLCTRAVTDQVASVKLFKAYADFVEAQHIFATSAAASGNVTMAEYKDLFSLETVVDTYRQGAEATAHDIANSRLLWDKYLDLVMQDLAAAPSDTKIQRVYDMFLARLGTPHSSIEETWAAFSQFVTQYDNAHYEKTMVKFNKIYSAAAAKNSDREVYEFPLRREMNANKTPTEEETRIWAEYLEWETSQPKKKLDEAMACALYERCLLRLGQAAKVWEDYVFFLLEKCHNSMPKVISVLQRATRACPWSGTLWSQQIIALEKGFKSFEEVSEVKHKATKTELLDLGGQEELLKVNIAWCGFLRRRAFERNAAEEDLDMAEMGIGEAVTESEHGQFPDPDYRLHRIQINFYTEAKKFDRARTIWKDLSKKKGISYEYWLRYYSWELAYGTKEAAGNILKRAIQIKGLDWPEKILDVWKTHVEDFGSITEVESMLVKHRRFAMDVAMRRAIEQEQYAQQVPAEAEPVQQAEVEARPKASSKRPRSDADADAEESHPTPKKAKPELGSLPDSSATADANTTTAQQPVKRDREHLTIICRNLPENTPEVRIRQFFRDCGDINSLKFVDGVATVEFDSRDGVLAAQTKDGKLFEGQAIEITVGTGTTLYVTNFPPVADETYLRSLFAPFGDIVDIRFPSLKYNTNRRFCYIQFSTPEAAQRATSMEGTQLGEKENLIARISAPEKKQQRANPTAEGRELFIRSIDFKITEDDIRTLFSQYGTVEKVRFLPGQRPGTHRGTGFLVFDTKEAADASLELNGHTLNGRNLDVSIAQVKGAIAAAAAKPVASTTLVDRTAGDASAPNFQAIKTKTLGIMNLADTVNEARLRTLFEPYGSLRKVTLRPDHAGALVEFDNVADAGKASLALEGTDIDGQKIEIGDLETLMKRKPERKVTKGFVSQKQQQRFVPAVVARPGQATKRRGLGFSGAMSKKTTEKGEGEKTEAKGGKSNEDFKRMFLKGE</sequence>
<comment type="function">
    <text evidence="1">Component of the cleavage factor IA (CFIA) complex, which is involved in the endonucleolytic cleavage during polyadenylation-dependent pre-mRNA 3'-end formation.</text>
</comment>
<evidence type="ECO:0000256" key="5">
    <source>
        <dbReference type="ARBA" id="ARBA00022884"/>
    </source>
</evidence>
<feature type="region of interest" description="Disordered" evidence="11">
    <location>
        <begin position="1077"/>
        <end position="1125"/>
    </location>
</feature>
<dbReference type="EMBL" id="HF935907">
    <property type="protein sequence ID" value="CCX32818.1"/>
    <property type="molecule type" value="Genomic_DNA"/>
</dbReference>
<feature type="region of interest" description="Disordered" evidence="11">
    <location>
        <begin position="1"/>
        <end position="67"/>
    </location>
</feature>
<dbReference type="OMA" id="LWARYIL"/>
<dbReference type="InterPro" id="IPR011990">
    <property type="entry name" value="TPR-like_helical_dom_sf"/>
</dbReference>
<dbReference type="InterPro" id="IPR031766">
    <property type="entry name" value="RRM_occluded"/>
</dbReference>
<dbReference type="InterPro" id="IPR008847">
    <property type="entry name" value="Suf"/>
</dbReference>
<dbReference type="OrthoDB" id="360390at2759"/>
<dbReference type="FunFam" id="3.30.70.330:FF:000588">
    <property type="entry name" value="Pre-mRNA splicing factor (Prp24), putative"/>
    <property type="match status" value="1"/>
</dbReference>
<evidence type="ECO:0000313" key="14">
    <source>
        <dbReference type="Proteomes" id="UP000018144"/>
    </source>
</evidence>
<evidence type="ECO:0000256" key="9">
    <source>
        <dbReference type="ARBA" id="ARBA00093627"/>
    </source>
</evidence>
<evidence type="ECO:0000256" key="6">
    <source>
        <dbReference type="ARBA" id="ARBA00023187"/>
    </source>
</evidence>
<dbReference type="GO" id="GO:0005688">
    <property type="term" value="C:U6 snRNP"/>
    <property type="evidence" value="ECO:0007669"/>
    <property type="project" value="UniProtKB-ARBA"/>
</dbReference>
<evidence type="ECO:0000256" key="8">
    <source>
        <dbReference type="ARBA" id="ARBA00093374"/>
    </source>
</evidence>
<keyword evidence="6" id="KW-0508">mRNA splicing</keyword>
<keyword evidence="3" id="KW-0507">mRNA processing</keyword>
<dbReference type="InterPro" id="IPR034397">
    <property type="entry name" value="Prp24_RRM1"/>
</dbReference>
<feature type="compositionally biased region" description="Low complexity" evidence="11">
    <location>
        <begin position="627"/>
        <end position="639"/>
    </location>
</feature>
<keyword evidence="4" id="KW-0677">Repeat</keyword>
<feature type="domain" description="RRM" evidence="12">
    <location>
        <begin position="771"/>
        <end position="848"/>
    </location>
</feature>
<dbReference type="CDD" id="cd12296">
    <property type="entry name" value="RRM1_Prp24"/>
    <property type="match status" value="1"/>
</dbReference>
<keyword evidence="5 10" id="KW-0694">RNA-binding</keyword>
<feature type="compositionally biased region" description="Low complexity" evidence="11">
    <location>
        <begin position="33"/>
        <end position="42"/>
    </location>
</feature>
<feature type="compositionally biased region" description="Polar residues" evidence="11">
    <location>
        <begin position="16"/>
        <end position="32"/>
    </location>
</feature>
<dbReference type="Gene3D" id="3.30.70.330">
    <property type="match status" value="4"/>
</dbReference>
<name>U4LLN1_PYROM</name>
<dbReference type="SUPFAM" id="SSF48452">
    <property type="entry name" value="TPR-like"/>
    <property type="match status" value="1"/>
</dbReference>
<reference evidence="13 14" key="1">
    <citation type="journal article" date="2013" name="PLoS Genet.">
        <title>The genome and development-dependent transcriptomes of Pyronema confluens: a window into fungal evolution.</title>
        <authorList>
            <person name="Traeger S."/>
            <person name="Altegoer F."/>
            <person name="Freitag M."/>
            <person name="Gabaldon T."/>
            <person name="Kempken F."/>
            <person name="Kumar A."/>
            <person name="Marcet-Houben M."/>
            <person name="Poggeler S."/>
            <person name="Stajich J.E."/>
            <person name="Nowrousian M."/>
        </authorList>
    </citation>
    <scope>NUCLEOTIDE SEQUENCE [LARGE SCALE GENOMIC DNA]</scope>
    <source>
        <strain evidence="14">CBS 100304</strain>
        <tissue evidence="13">Vegetative mycelium</tissue>
    </source>
</reference>
<dbReference type="Pfam" id="PF05843">
    <property type="entry name" value="Suf"/>
    <property type="match status" value="1"/>
</dbReference>
<dbReference type="STRING" id="1076935.U4LLN1"/>
<feature type="compositionally biased region" description="Basic and acidic residues" evidence="11">
    <location>
        <begin position="1096"/>
        <end position="1125"/>
    </location>
</feature>
<dbReference type="InterPro" id="IPR000504">
    <property type="entry name" value="RRM_dom"/>
</dbReference>
<organism evidence="13 14">
    <name type="scientific">Pyronema omphalodes (strain CBS 100304)</name>
    <name type="common">Pyronema confluens</name>
    <dbReference type="NCBI Taxonomy" id="1076935"/>
    <lineage>
        <taxon>Eukaryota</taxon>
        <taxon>Fungi</taxon>
        <taxon>Dikarya</taxon>
        <taxon>Ascomycota</taxon>
        <taxon>Pezizomycotina</taxon>
        <taxon>Pezizomycetes</taxon>
        <taxon>Pezizales</taxon>
        <taxon>Pyronemataceae</taxon>
        <taxon>Pyronema</taxon>
    </lineage>
</organism>
<evidence type="ECO:0000256" key="3">
    <source>
        <dbReference type="ARBA" id="ARBA00022664"/>
    </source>
</evidence>
<evidence type="ECO:0000256" key="2">
    <source>
        <dbReference type="ARBA" id="ARBA00004123"/>
    </source>
</evidence>
<dbReference type="Pfam" id="PF00076">
    <property type="entry name" value="RRM_1"/>
    <property type="match status" value="3"/>
</dbReference>
<comment type="subcellular location">
    <subcellularLocation>
        <location evidence="2">Nucleus</location>
    </subcellularLocation>
</comment>
<proteinExistence type="predicted"/>
<feature type="domain" description="RRM" evidence="12">
    <location>
        <begin position="975"/>
        <end position="1047"/>
    </location>
</feature>
<dbReference type="PANTHER" id="PTHR24012">
    <property type="entry name" value="RNA BINDING PROTEIN"/>
    <property type="match status" value="1"/>
</dbReference>
<dbReference type="InterPro" id="IPR012677">
    <property type="entry name" value="Nucleotide-bd_a/b_plait_sf"/>
</dbReference>
<gene>
    <name evidence="13" type="ORF">PCON_13669</name>
</gene>
<feature type="compositionally biased region" description="Low complexity" evidence="11">
    <location>
        <begin position="678"/>
        <end position="690"/>
    </location>
</feature>
<accession>U4LLN1</accession>
<evidence type="ECO:0000256" key="7">
    <source>
        <dbReference type="ARBA" id="ARBA00023242"/>
    </source>
</evidence>
<dbReference type="eggNOG" id="KOG0128">
    <property type="taxonomic scope" value="Eukaryota"/>
</dbReference>
<dbReference type="GO" id="GO:0008380">
    <property type="term" value="P:RNA splicing"/>
    <property type="evidence" value="ECO:0007669"/>
    <property type="project" value="UniProtKB-KW"/>
</dbReference>
<feature type="compositionally biased region" description="Basic and acidic residues" evidence="11">
    <location>
        <begin position="651"/>
        <end position="664"/>
    </location>
</feature>
<dbReference type="InterPro" id="IPR035979">
    <property type="entry name" value="RBD_domain_sf"/>
</dbReference>
<evidence type="ECO:0000313" key="13">
    <source>
        <dbReference type="EMBL" id="CCX32818.1"/>
    </source>
</evidence>
<dbReference type="SMART" id="SM00386">
    <property type="entry name" value="HAT"/>
    <property type="match status" value="5"/>
</dbReference>
<keyword evidence="7" id="KW-0539">Nucleus</keyword>
<keyword evidence="14" id="KW-1185">Reference proteome</keyword>
<protein>
    <recommendedName>
        <fullName evidence="9">U4/U6 snRNA-associated-splicing factor PRP24</fullName>
    </recommendedName>
</protein>
<dbReference type="SMART" id="SM00360">
    <property type="entry name" value="RRM"/>
    <property type="match status" value="4"/>
</dbReference>
<dbReference type="GO" id="GO:0003723">
    <property type="term" value="F:RNA binding"/>
    <property type="evidence" value="ECO:0007669"/>
    <property type="project" value="UniProtKB-UniRule"/>
</dbReference>